<protein>
    <submittedName>
        <fullName evidence="1">Uncharacterized protein</fullName>
    </submittedName>
</protein>
<keyword evidence="2" id="KW-1185">Reference proteome</keyword>
<comment type="caution">
    <text evidence="1">The sequence shown here is derived from an EMBL/GenBank/DDBJ whole genome shotgun (WGS) entry which is preliminary data.</text>
</comment>
<dbReference type="EMBL" id="BGPR01013947">
    <property type="protein sequence ID" value="GBN62953.1"/>
    <property type="molecule type" value="Genomic_DNA"/>
</dbReference>
<evidence type="ECO:0000313" key="1">
    <source>
        <dbReference type="EMBL" id="GBN62953.1"/>
    </source>
</evidence>
<accession>A0A4Y2QI24</accession>
<dbReference type="Proteomes" id="UP000499080">
    <property type="component" value="Unassembled WGS sequence"/>
</dbReference>
<organism evidence="1 2">
    <name type="scientific">Araneus ventricosus</name>
    <name type="common">Orbweaver spider</name>
    <name type="synonym">Epeira ventricosa</name>
    <dbReference type="NCBI Taxonomy" id="182803"/>
    <lineage>
        <taxon>Eukaryota</taxon>
        <taxon>Metazoa</taxon>
        <taxon>Ecdysozoa</taxon>
        <taxon>Arthropoda</taxon>
        <taxon>Chelicerata</taxon>
        <taxon>Arachnida</taxon>
        <taxon>Araneae</taxon>
        <taxon>Araneomorphae</taxon>
        <taxon>Entelegynae</taxon>
        <taxon>Araneoidea</taxon>
        <taxon>Araneidae</taxon>
        <taxon>Araneus</taxon>
    </lineage>
</organism>
<gene>
    <name evidence="1" type="ORF">AVEN_148370_1</name>
</gene>
<name>A0A4Y2QI24_ARAVE</name>
<evidence type="ECO:0000313" key="2">
    <source>
        <dbReference type="Proteomes" id="UP000499080"/>
    </source>
</evidence>
<reference evidence="1 2" key="1">
    <citation type="journal article" date="2019" name="Sci. Rep.">
        <title>Orb-weaving spider Araneus ventricosus genome elucidates the spidroin gene catalogue.</title>
        <authorList>
            <person name="Kono N."/>
            <person name="Nakamura H."/>
            <person name="Ohtoshi R."/>
            <person name="Moran D.A.P."/>
            <person name="Shinohara A."/>
            <person name="Yoshida Y."/>
            <person name="Fujiwara M."/>
            <person name="Mori M."/>
            <person name="Tomita M."/>
            <person name="Arakawa K."/>
        </authorList>
    </citation>
    <scope>NUCLEOTIDE SEQUENCE [LARGE SCALE GENOMIC DNA]</scope>
</reference>
<proteinExistence type="predicted"/>
<dbReference type="AlphaFoldDB" id="A0A4Y2QI24"/>
<sequence length="88" mass="10169">MDFHSYELLKKAQPTSTILHQVPPTVFGSFRRKGIVTVMESRFQQCKSYGWEEFYKVKHASYDSYGTHDLATNLAFLDNDKFGDLGDK</sequence>